<dbReference type="PANTHER" id="PTHR43537:SF53">
    <property type="entry name" value="HTH-TYPE TRANSCRIPTIONAL REPRESSOR NANR"/>
    <property type="match status" value="1"/>
</dbReference>
<reference evidence="5 6" key="1">
    <citation type="submission" date="2020-08" db="EMBL/GenBank/DDBJ databases">
        <title>Genomic Encyclopedia of Type Strains, Phase IV (KMG-IV): sequencing the most valuable type-strain genomes for metagenomic binning, comparative biology and taxonomic classification.</title>
        <authorList>
            <person name="Goeker M."/>
        </authorList>
    </citation>
    <scope>NUCLEOTIDE SEQUENCE [LARGE SCALE GENOMIC DNA]</scope>
    <source>
        <strain evidence="5 6">DSM 21319</strain>
    </source>
</reference>
<protein>
    <submittedName>
        <fullName evidence="5">DNA-binding GntR family transcriptional regulator</fullName>
    </submittedName>
</protein>
<evidence type="ECO:0000256" key="1">
    <source>
        <dbReference type="ARBA" id="ARBA00023015"/>
    </source>
</evidence>
<gene>
    <name evidence="5" type="ORF">HNQ66_000805</name>
</gene>
<evidence type="ECO:0000313" key="6">
    <source>
        <dbReference type="Proteomes" id="UP000535406"/>
    </source>
</evidence>
<evidence type="ECO:0000259" key="4">
    <source>
        <dbReference type="PROSITE" id="PS50949"/>
    </source>
</evidence>
<dbReference type="Pfam" id="PF00392">
    <property type="entry name" value="GntR"/>
    <property type="match status" value="1"/>
</dbReference>
<dbReference type="SUPFAM" id="SSF46785">
    <property type="entry name" value="Winged helix' DNA-binding domain"/>
    <property type="match status" value="1"/>
</dbReference>
<feature type="domain" description="HTH gntR-type" evidence="4">
    <location>
        <begin position="14"/>
        <end position="81"/>
    </location>
</feature>
<comment type="caution">
    <text evidence="5">The sequence shown here is derived from an EMBL/GenBank/DDBJ whole genome shotgun (WGS) entry which is preliminary data.</text>
</comment>
<sequence>MVDLGRQSLVEAEGIDEGDIVERIFDAVIEQRLPPGTKLSESALCEAFGVGRMRIRRALLLLASREVVELHANRGAFVASPTPEQAREVFEARLALEPNITRLAVQRASEDDIAELNRLLEMEYVAHKERRRHDAIRLSGQFHTALAQVAGNGILIRTMKELVTRTSLIIGLFGAPGLSDCRDDDHAGIVGAFHTRDAEKAAWMMTLHLKHIESHLQLNAKPREAVDLVELFAQRTV</sequence>
<dbReference type="RefSeq" id="WP_210308659.1">
    <property type="nucleotide sequence ID" value="NZ_JACHIK010000002.1"/>
</dbReference>
<evidence type="ECO:0000256" key="3">
    <source>
        <dbReference type="ARBA" id="ARBA00023163"/>
    </source>
</evidence>
<dbReference type="AlphaFoldDB" id="A0A7W7YSF0"/>
<keyword evidence="1" id="KW-0805">Transcription regulation</keyword>
<name>A0A7W7YSF0_9HYPH</name>
<evidence type="ECO:0000256" key="2">
    <source>
        <dbReference type="ARBA" id="ARBA00023125"/>
    </source>
</evidence>
<evidence type="ECO:0000313" key="5">
    <source>
        <dbReference type="EMBL" id="MBB5041422.1"/>
    </source>
</evidence>
<dbReference type="SMART" id="SM00345">
    <property type="entry name" value="HTH_GNTR"/>
    <property type="match status" value="1"/>
</dbReference>
<dbReference type="InterPro" id="IPR036388">
    <property type="entry name" value="WH-like_DNA-bd_sf"/>
</dbReference>
<dbReference type="InterPro" id="IPR000524">
    <property type="entry name" value="Tscrpt_reg_HTH_GntR"/>
</dbReference>
<dbReference type="PROSITE" id="PS50949">
    <property type="entry name" value="HTH_GNTR"/>
    <property type="match status" value="1"/>
</dbReference>
<dbReference type="SUPFAM" id="SSF48008">
    <property type="entry name" value="GntR ligand-binding domain-like"/>
    <property type="match status" value="1"/>
</dbReference>
<dbReference type="Pfam" id="PF07729">
    <property type="entry name" value="FCD"/>
    <property type="match status" value="1"/>
</dbReference>
<accession>A0A7W7YSF0</accession>
<dbReference type="InterPro" id="IPR008920">
    <property type="entry name" value="TF_FadR/GntR_C"/>
</dbReference>
<dbReference type="Gene3D" id="1.20.120.530">
    <property type="entry name" value="GntR ligand-binding domain-like"/>
    <property type="match status" value="1"/>
</dbReference>
<proteinExistence type="predicted"/>
<organism evidence="5 6">
    <name type="scientific">Shinella fusca</name>
    <dbReference type="NCBI Taxonomy" id="544480"/>
    <lineage>
        <taxon>Bacteria</taxon>
        <taxon>Pseudomonadati</taxon>
        <taxon>Pseudomonadota</taxon>
        <taxon>Alphaproteobacteria</taxon>
        <taxon>Hyphomicrobiales</taxon>
        <taxon>Rhizobiaceae</taxon>
        <taxon>Shinella</taxon>
    </lineage>
</organism>
<keyword evidence="6" id="KW-1185">Reference proteome</keyword>
<dbReference type="GO" id="GO:0003677">
    <property type="term" value="F:DNA binding"/>
    <property type="evidence" value="ECO:0007669"/>
    <property type="project" value="UniProtKB-KW"/>
</dbReference>
<keyword evidence="3" id="KW-0804">Transcription</keyword>
<dbReference type="Proteomes" id="UP000535406">
    <property type="component" value="Unassembled WGS sequence"/>
</dbReference>
<dbReference type="Gene3D" id="1.10.10.10">
    <property type="entry name" value="Winged helix-like DNA-binding domain superfamily/Winged helix DNA-binding domain"/>
    <property type="match status" value="1"/>
</dbReference>
<dbReference type="InterPro" id="IPR011711">
    <property type="entry name" value="GntR_C"/>
</dbReference>
<dbReference type="GO" id="GO:0003700">
    <property type="term" value="F:DNA-binding transcription factor activity"/>
    <property type="evidence" value="ECO:0007669"/>
    <property type="project" value="InterPro"/>
</dbReference>
<dbReference type="EMBL" id="JACHIK010000002">
    <property type="protein sequence ID" value="MBB5041422.1"/>
    <property type="molecule type" value="Genomic_DNA"/>
</dbReference>
<dbReference type="SMART" id="SM00895">
    <property type="entry name" value="FCD"/>
    <property type="match status" value="1"/>
</dbReference>
<keyword evidence="2 5" id="KW-0238">DNA-binding</keyword>
<dbReference type="CDD" id="cd07377">
    <property type="entry name" value="WHTH_GntR"/>
    <property type="match status" value="1"/>
</dbReference>
<dbReference type="PANTHER" id="PTHR43537">
    <property type="entry name" value="TRANSCRIPTIONAL REGULATOR, GNTR FAMILY"/>
    <property type="match status" value="1"/>
</dbReference>
<dbReference type="InterPro" id="IPR036390">
    <property type="entry name" value="WH_DNA-bd_sf"/>
</dbReference>